<evidence type="ECO:0000259" key="1">
    <source>
        <dbReference type="Pfam" id="PF13333"/>
    </source>
</evidence>
<dbReference type="Proteomes" id="UP000242712">
    <property type="component" value="Unassembled WGS sequence"/>
</dbReference>
<organism evidence="2 3">
    <name type="scientific">Staphylococcus argensis</name>
    <dbReference type="NCBI Taxonomy" id="1607738"/>
    <lineage>
        <taxon>Bacteria</taxon>
        <taxon>Bacillati</taxon>
        <taxon>Bacillota</taxon>
        <taxon>Bacilli</taxon>
        <taxon>Bacillales</taxon>
        <taxon>Staphylococcaceae</taxon>
        <taxon>Staphylococcus</taxon>
    </lineage>
</organism>
<accession>A0A2K4FDQ6</accession>
<evidence type="ECO:0000313" key="3">
    <source>
        <dbReference type="Proteomes" id="UP000242712"/>
    </source>
</evidence>
<dbReference type="OrthoDB" id="9781005at2"/>
<reference evidence="2 3" key="1">
    <citation type="submission" date="2017-08" db="EMBL/GenBank/DDBJ databases">
        <title>Draft genome sequences of 64 type strains of genus Staph aureus.</title>
        <authorList>
            <person name="Cole K."/>
            <person name="Golubchik T."/>
            <person name="Russell J."/>
            <person name="Foster D."/>
            <person name="Llewelyn M."/>
            <person name="Wilson D."/>
            <person name="Crook D."/>
            <person name="Paul J."/>
        </authorList>
    </citation>
    <scope>NUCLEOTIDE SEQUENCE [LARGE SCALE GENOMIC DNA]</scope>
    <source>
        <strain evidence="2 3">DSM 29875</strain>
    </source>
</reference>
<feature type="domain" description="Integrase catalytic" evidence="1">
    <location>
        <begin position="3"/>
        <end position="49"/>
    </location>
</feature>
<dbReference type="GeneID" id="99804219"/>
<dbReference type="RefSeq" id="WP_103370871.1">
    <property type="nucleotide sequence ID" value="NZ_CBCRVO010000001.1"/>
</dbReference>
<gene>
    <name evidence="2" type="ORF">CD039_01680</name>
</gene>
<name>A0A2K4FDQ6_9STAP</name>
<proteinExistence type="predicted"/>
<protein>
    <recommendedName>
        <fullName evidence="1">Integrase catalytic domain-containing protein</fullName>
    </recommendedName>
</protein>
<evidence type="ECO:0000313" key="2">
    <source>
        <dbReference type="EMBL" id="POA09490.1"/>
    </source>
</evidence>
<dbReference type="GO" id="GO:0015074">
    <property type="term" value="P:DNA integration"/>
    <property type="evidence" value="ECO:0007669"/>
    <property type="project" value="InterPro"/>
</dbReference>
<keyword evidence="3" id="KW-1185">Reference proteome</keyword>
<dbReference type="EMBL" id="PPPX01000001">
    <property type="protein sequence ID" value="POA09490.1"/>
    <property type="molecule type" value="Genomic_DNA"/>
</dbReference>
<comment type="caution">
    <text evidence="2">The sequence shown here is derived from an EMBL/GenBank/DDBJ whole genome shotgun (WGS) entry which is preliminary data.</text>
</comment>
<dbReference type="Pfam" id="PF13333">
    <property type="entry name" value="rve_2"/>
    <property type="match status" value="1"/>
</dbReference>
<dbReference type="AlphaFoldDB" id="A0A2K4FDQ6"/>
<dbReference type="InterPro" id="IPR001584">
    <property type="entry name" value="Integrase_cat-core"/>
</dbReference>
<sequence>MHDFFVLLKQEIFYRKTYEYFKQLESTIHEYVNFYINTRIKIKLKGLSST</sequence>